<dbReference type="EMBL" id="BJUA01000024">
    <property type="protein sequence ID" value="GEK19330.1"/>
    <property type="molecule type" value="Genomic_DNA"/>
</dbReference>
<dbReference type="InterPro" id="IPR019681">
    <property type="entry name" value="DUF2530"/>
</dbReference>
<dbReference type="AlphaFoldDB" id="A0A510V1Y1"/>
<name>A0A510V1Y1_9CELL</name>
<keyword evidence="1" id="KW-1133">Transmembrane helix</keyword>
<evidence type="ECO:0000313" key="2">
    <source>
        <dbReference type="EMBL" id="GEK19330.1"/>
    </source>
</evidence>
<sequence>MPIAQRPVAPPVQVDLARVTVVGSALWAVALVVCVVLGATGTLGWLPAAVCATGLALGGLGYLWAVRHR</sequence>
<organism evidence="2 3">
    <name type="scientific">Cellulomonas persica</name>
    <dbReference type="NCBI Taxonomy" id="76861"/>
    <lineage>
        <taxon>Bacteria</taxon>
        <taxon>Bacillati</taxon>
        <taxon>Actinomycetota</taxon>
        <taxon>Actinomycetes</taxon>
        <taxon>Micrococcales</taxon>
        <taxon>Cellulomonadaceae</taxon>
        <taxon>Cellulomonas</taxon>
    </lineage>
</organism>
<gene>
    <name evidence="2" type="ORF">CPE01_30630</name>
</gene>
<dbReference type="Pfam" id="PF10745">
    <property type="entry name" value="DUF2530"/>
    <property type="match status" value="1"/>
</dbReference>
<proteinExistence type="predicted"/>
<protein>
    <recommendedName>
        <fullName evidence="4">DUF2530 domain-containing protein</fullName>
    </recommendedName>
</protein>
<keyword evidence="1" id="KW-0472">Membrane</keyword>
<dbReference type="Proteomes" id="UP000321386">
    <property type="component" value="Unassembled WGS sequence"/>
</dbReference>
<feature type="transmembrane region" description="Helical" evidence="1">
    <location>
        <begin position="21"/>
        <end position="39"/>
    </location>
</feature>
<evidence type="ECO:0008006" key="4">
    <source>
        <dbReference type="Google" id="ProtNLM"/>
    </source>
</evidence>
<feature type="transmembrane region" description="Helical" evidence="1">
    <location>
        <begin position="45"/>
        <end position="65"/>
    </location>
</feature>
<evidence type="ECO:0000256" key="1">
    <source>
        <dbReference type="SAM" id="Phobius"/>
    </source>
</evidence>
<keyword evidence="3" id="KW-1185">Reference proteome</keyword>
<reference evidence="2 3" key="1">
    <citation type="submission" date="2019-07" db="EMBL/GenBank/DDBJ databases">
        <title>Whole genome shotgun sequence of Cellulomonas persica NBRC 101101.</title>
        <authorList>
            <person name="Hosoyama A."/>
            <person name="Uohara A."/>
            <person name="Ohji S."/>
            <person name="Ichikawa N."/>
        </authorList>
    </citation>
    <scope>NUCLEOTIDE SEQUENCE [LARGE SCALE GENOMIC DNA]</scope>
    <source>
        <strain evidence="2 3">NBRC 101101</strain>
    </source>
</reference>
<accession>A0A510V1Y1</accession>
<dbReference type="RefSeq" id="WP_246783993.1">
    <property type="nucleotide sequence ID" value="NZ_BJUA01000024.1"/>
</dbReference>
<keyword evidence="1" id="KW-0812">Transmembrane</keyword>
<evidence type="ECO:0000313" key="3">
    <source>
        <dbReference type="Proteomes" id="UP000321386"/>
    </source>
</evidence>
<comment type="caution">
    <text evidence="2">The sequence shown here is derived from an EMBL/GenBank/DDBJ whole genome shotgun (WGS) entry which is preliminary data.</text>
</comment>